<reference evidence="1" key="2">
    <citation type="submission" date="2023-04" db="EMBL/GenBank/DDBJ databases">
        <authorList>
            <person name="Bu L."/>
            <person name="Lu L."/>
            <person name="Laidemitt M.R."/>
            <person name="Zhang S.M."/>
            <person name="Mutuku M."/>
            <person name="Mkoji G."/>
            <person name="Steinauer M."/>
            <person name="Loker E.S."/>
        </authorList>
    </citation>
    <scope>NUCLEOTIDE SEQUENCE</scope>
    <source>
        <strain evidence="1">KasaAsao</strain>
        <tissue evidence="1">Whole Snail</tissue>
    </source>
</reference>
<organism evidence="1 2">
    <name type="scientific">Biomphalaria pfeifferi</name>
    <name type="common">Bloodfluke planorb</name>
    <name type="synonym">Freshwater snail</name>
    <dbReference type="NCBI Taxonomy" id="112525"/>
    <lineage>
        <taxon>Eukaryota</taxon>
        <taxon>Metazoa</taxon>
        <taxon>Spiralia</taxon>
        <taxon>Lophotrochozoa</taxon>
        <taxon>Mollusca</taxon>
        <taxon>Gastropoda</taxon>
        <taxon>Heterobranchia</taxon>
        <taxon>Euthyneura</taxon>
        <taxon>Panpulmonata</taxon>
        <taxon>Hygrophila</taxon>
        <taxon>Lymnaeoidea</taxon>
        <taxon>Planorbidae</taxon>
        <taxon>Biomphalaria</taxon>
    </lineage>
</organism>
<gene>
    <name evidence="1" type="ORF">Bpfe_015155</name>
</gene>
<comment type="caution">
    <text evidence="1">The sequence shown here is derived from an EMBL/GenBank/DDBJ whole genome shotgun (WGS) entry which is preliminary data.</text>
</comment>
<dbReference type="Proteomes" id="UP001233172">
    <property type="component" value="Unassembled WGS sequence"/>
</dbReference>
<evidence type="ECO:0000313" key="1">
    <source>
        <dbReference type="EMBL" id="KAK0055395.1"/>
    </source>
</evidence>
<dbReference type="AlphaFoldDB" id="A0AAD8BKS5"/>
<evidence type="ECO:0000313" key="2">
    <source>
        <dbReference type="Proteomes" id="UP001233172"/>
    </source>
</evidence>
<dbReference type="EMBL" id="JASAOG010000070">
    <property type="protein sequence ID" value="KAK0055395.1"/>
    <property type="molecule type" value="Genomic_DNA"/>
</dbReference>
<name>A0AAD8BKS5_BIOPF</name>
<sequence>MDKQMGHVTWIDAVARANDETSSSDRSKRTVKLLPKLKISPCPIFRRNNLLENLKFHQIELHQRAEARSETILSTSCHGISTRHRTTPVNRDPNLDMRLQLEQEAEFLTRVHLGMAQKYALPSLPKEPMSDFVSSWVSQGASFHWSEKHKHST</sequence>
<accession>A0AAD8BKS5</accession>
<reference evidence="1" key="1">
    <citation type="journal article" date="2023" name="PLoS Negl. Trop. Dis.">
        <title>A genome sequence for Biomphalaria pfeifferi, the major vector snail for the human-infecting parasite Schistosoma mansoni.</title>
        <authorList>
            <person name="Bu L."/>
            <person name="Lu L."/>
            <person name="Laidemitt M.R."/>
            <person name="Zhang S.M."/>
            <person name="Mutuku M."/>
            <person name="Mkoji G."/>
            <person name="Steinauer M."/>
            <person name="Loker E.S."/>
        </authorList>
    </citation>
    <scope>NUCLEOTIDE SEQUENCE</scope>
    <source>
        <strain evidence="1">KasaAsao</strain>
    </source>
</reference>
<protein>
    <submittedName>
        <fullName evidence="1">Uncharacterized protein</fullName>
    </submittedName>
</protein>
<proteinExistence type="predicted"/>
<keyword evidence="2" id="KW-1185">Reference proteome</keyword>